<evidence type="ECO:0000256" key="1">
    <source>
        <dbReference type="SAM" id="MobiDB-lite"/>
    </source>
</evidence>
<evidence type="ECO:0000313" key="4">
    <source>
        <dbReference type="Proteomes" id="UP000464314"/>
    </source>
</evidence>
<dbReference type="Proteomes" id="UP000464314">
    <property type="component" value="Chromosome"/>
</dbReference>
<dbReference type="Gene3D" id="3.40.190.10">
    <property type="entry name" value="Periplasmic binding protein-like II"/>
    <property type="match status" value="2"/>
</dbReference>
<keyword evidence="2" id="KW-0732">Signal</keyword>
<feature type="region of interest" description="Disordered" evidence="1">
    <location>
        <begin position="28"/>
        <end position="55"/>
    </location>
</feature>
<protein>
    <submittedName>
        <fullName evidence="3">Extracellular solute-binding protein</fullName>
    </submittedName>
</protein>
<dbReference type="AlphaFoldDB" id="A0A6P1TLL1"/>
<dbReference type="Pfam" id="PF01547">
    <property type="entry name" value="SBP_bac_1"/>
    <property type="match status" value="1"/>
</dbReference>
<dbReference type="RefSeq" id="WP_161837729.1">
    <property type="nucleotide sequence ID" value="NZ_CP048000.1"/>
</dbReference>
<organism evidence="3 4">
    <name type="scientific">Anaerocolumna sedimenticola</name>
    <dbReference type="NCBI Taxonomy" id="2696063"/>
    <lineage>
        <taxon>Bacteria</taxon>
        <taxon>Bacillati</taxon>
        <taxon>Bacillota</taxon>
        <taxon>Clostridia</taxon>
        <taxon>Lachnospirales</taxon>
        <taxon>Lachnospiraceae</taxon>
        <taxon>Anaerocolumna</taxon>
    </lineage>
</organism>
<dbReference type="EMBL" id="CP048000">
    <property type="protein sequence ID" value="QHQ60901.1"/>
    <property type="molecule type" value="Genomic_DNA"/>
</dbReference>
<keyword evidence="4" id="KW-1185">Reference proteome</keyword>
<accession>A0A6P1TLL1</accession>
<dbReference type="KEGG" id="anr:Ana3638_09080"/>
<feature type="compositionally biased region" description="Polar residues" evidence="1">
    <location>
        <begin position="28"/>
        <end position="49"/>
    </location>
</feature>
<dbReference type="PROSITE" id="PS51257">
    <property type="entry name" value="PROKAR_LIPOPROTEIN"/>
    <property type="match status" value="1"/>
</dbReference>
<proteinExistence type="predicted"/>
<evidence type="ECO:0000313" key="3">
    <source>
        <dbReference type="EMBL" id="QHQ60901.1"/>
    </source>
</evidence>
<dbReference type="InterPro" id="IPR006059">
    <property type="entry name" value="SBP"/>
</dbReference>
<dbReference type="SUPFAM" id="SSF53850">
    <property type="entry name" value="Periplasmic binding protein-like II"/>
    <property type="match status" value="1"/>
</dbReference>
<dbReference type="PANTHER" id="PTHR43649:SF12">
    <property type="entry name" value="DIACETYLCHITOBIOSE BINDING PROTEIN DASA"/>
    <property type="match status" value="1"/>
</dbReference>
<name>A0A6P1TLL1_9FIRM</name>
<feature type="signal peptide" evidence="2">
    <location>
        <begin position="1"/>
        <end position="27"/>
    </location>
</feature>
<sequence>MNRKNSLSKLLSLLMVLVFVISLSSGCSGNKKVNSDNTGAESADTSSGGEASERPKVTILTNINVDTEGSDVNDNDYVKYIEDQTGIDIEFINDTSSVYTQKLNTIMASNDLPDAVMLMGDTQRSDLARFAEEKMLIPLDDYIDSYPNLKANIKQESWDVTKYDGNIYAVPFQRYDSSPYMTFLNKSWLEALGINPETDLVTVDDWYNMLKRFVTDDPDKNGQEDTFGITATSSGTHFTNFTFLDSFGAAKAKYVNGELLPNYILPEYKEWLIFMNKLYEEKILDTNFIVDDPSTIWDKINSGKAGAFLWFWGLTEYQSMGYDRSKLVAVKPPVHKDGSEASYVYSSPNRHMMAITSACEHPEYLLKLWDWACSEEGGIFTFAGLEGKDYDLDSSGSIVLRDDRKGKNIGWRQLTLGVQLPNVDKEPIYGIMTQNFGEQGIHDLMLSNEYGSYDDLSLYCPVFNELLKYDFTKSVQEFTDKAITGAIDIEAEWDNYVANWRKEGGDEKIKLSTDWYVNSDYYTGE</sequence>
<dbReference type="InterPro" id="IPR050490">
    <property type="entry name" value="Bact_solute-bd_prot1"/>
</dbReference>
<reference evidence="3 4" key="1">
    <citation type="submission" date="2020-01" db="EMBL/GenBank/DDBJ databases">
        <title>Genome analysis of Anaerocolumna sp. CBA3638.</title>
        <authorList>
            <person name="Kim J."/>
            <person name="Roh S.W."/>
        </authorList>
    </citation>
    <scope>NUCLEOTIDE SEQUENCE [LARGE SCALE GENOMIC DNA]</scope>
    <source>
        <strain evidence="3 4">CBA3638</strain>
    </source>
</reference>
<gene>
    <name evidence="3" type="ORF">Ana3638_09080</name>
</gene>
<dbReference type="PANTHER" id="PTHR43649">
    <property type="entry name" value="ARABINOSE-BINDING PROTEIN-RELATED"/>
    <property type="match status" value="1"/>
</dbReference>
<evidence type="ECO:0000256" key="2">
    <source>
        <dbReference type="SAM" id="SignalP"/>
    </source>
</evidence>
<feature type="chain" id="PRO_5039059956" evidence="2">
    <location>
        <begin position="28"/>
        <end position="525"/>
    </location>
</feature>